<dbReference type="InterPro" id="IPR007219">
    <property type="entry name" value="XnlR_reg_dom"/>
</dbReference>
<name>W6QUB5_PENRF</name>
<feature type="region of interest" description="Disordered" evidence="6">
    <location>
        <begin position="114"/>
        <end position="134"/>
    </location>
</feature>
<dbReference type="SMART" id="SM00066">
    <property type="entry name" value="GAL4"/>
    <property type="match status" value="1"/>
</dbReference>
<dbReference type="SUPFAM" id="SSF57701">
    <property type="entry name" value="Zn2/Cys6 DNA-binding domain"/>
    <property type="match status" value="1"/>
</dbReference>
<dbReference type="OrthoDB" id="3364175at2759"/>
<dbReference type="GO" id="GO:0006351">
    <property type="term" value="P:DNA-templated transcription"/>
    <property type="evidence" value="ECO:0007669"/>
    <property type="project" value="InterPro"/>
</dbReference>
<evidence type="ECO:0000313" key="8">
    <source>
        <dbReference type="EMBL" id="CDM33122.1"/>
    </source>
</evidence>
<dbReference type="PANTHER" id="PTHR47424">
    <property type="entry name" value="REGULATORY PROTEIN GAL4"/>
    <property type="match status" value="1"/>
</dbReference>
<gene>
    <name evidence="8" type="ORF">PROQFM164_S02g003274</name>
</gene>
<dbReference type="Proteomes" id="UP000030686">
    <property type="component" value="Unassembled WGS sequence"/>
</dbReference>
<keyword evidence="4" id="KW-0804">Transcription</keyword>
<dbReference type="PROSITE" id="PS50048">
    <property type="entry name" value="ZN2_CY6_FUNGAL_2"/>
    <property type="match status" value="1"/>
</dbReference>
<dbReference type="InterPro" id="IPR001138">
    <property type="entry name" value="Zn2Cys6_DnaBD"/>
</dbReference>
<dbReference type="CDD" id="cd00067">
    <property type="entry name" value="GAL4"/>
    <property type="match status" value="1"/>
</dbReference>
<dbReference type="PANTHER" id="PTHR47424:SF3">
    <property type="entry name" value="REGULATORY PROTEIN GAL4"/>
    <property type="match status" value="1"/>
</dbReference>
<dbReference type="GO" id="GO:0005634">
    <property type="term" value="C:nucleus"/>
    <property type="evidence" value="ECO:0007669"/>
    <property type="project" value="TreeGrafter"/>
</dbReference>
<dbReference type="STRING" id="1365484.W6QUB5"/>
<evidence type="ECO:0000256" key="6">
    <source>
        <dbReference type="SAM" id="MobiDB-lite"/>
    </source>
</evidence>
<dbReference type="CDD" id="cd12148">
    <property type="entry name" value="fungal_TF_MHR"/>
    <property type="match status" value="1"/>
</dbReference>
<dbReference type="EMBL" id="HG792016">
    <property type="protein sequence ID" value="CDM33122.1"/>
    <property type="molecule type" value="Genomic_DNA"/>
</dbReference>
<keyword evidence="9" id="KW-1185">Reference proteome</keyword>
<keyword evidence="1" id="KW-0479">Metal-binding</keyword>
<evidence type="ECO:0000259" key="7">
    <source>
        <dbReference type="PROSITE" id="PS50048"/>
    </source>
</evidence>
<sequence length="670" mass="74962">MSSSGAPTAKRQRVNLACRSCRQRKSRCSGDRPCILCQELGFECVFPEGGTPNNLTVGKSYILQLETRLEVIEKSLQQLQKTQTPSIQPPRDCHIPMSDTCVTDNLHPTQRLQSDADTLEPSGQTSAEFGDIDNSQNSIDGMGAIKFTDEKDCGFFGPSSNISFLQYISQAVATVNSQGRSIFATSPLEQRRRGIVNVSKPVFCPAGSTDLKLTTFIPGRVDMYALPSEERTWDLIQQFFQKTGQLLPFIHESSFCETYRQMKRENSKGVRRTWLGLLNIILAISTSLSAKDNIPAEIRIQQSDIYYQRANSLCDRESRRNASLEMVQYLLILGQYLQGTQKSVQAWTTHGLAISVAYQLGLHSPHANQGFSSLECEIRKRTWFGCILLDRSLSMTFGRPCTIPESYVKLKMPSADMQILTSTTEARNSSQLDGLFFTAAIQLYSIMFSVLDSCYGQNLGFEAPFNAAESTSCLLKCQLQLNSWRLQLLPSLGFQVWDGPMEADDVEKMGEDSILKHRFNIVLSMRYNNLKILLHRRRLESFMETSPAAEPITSQDMKLLGQMDLGSVESCIQSAISIISTVHSILTSNAWRRELLGAWNYSLYYKMDDSDSNTCWNSNFSAGFSADVFSSQYGATSASMDLGEFMTGQDWGFLSTLFNQSHNDTTSAPQ</sequence>
<evidence type="ECO:0000256" key="3">
    <source>
        <dbReference type="ARBA" id="ARBA00023125"/>
    </source>
</evidence>
<organism evidence="8 9">
    <name type="scientific">Penicillium roqueforti (strain FM164)</name>
    <dbReference type="NCBI Taxonomy" id="1365484"/>
    <lineage>
        <taxon>Eukaryota</taxon>
        <taxon>Fungi</taxon>
        <taxon>Dikarya</taxon>
        <taxon>Ascomycota</taxon>
        <taxon>Pezizomycotina</taxon>
        <taxon>Eurotiomycetes</taxon>
        <taxon>Eurotiomycetidae</taxon>
        <taxon>Eurotiales</taxon>
        <taxon>Aspergillaceae</taxon>
        <taxon>Penicillium</taxon>
    </lineage>
</organism>
<dbReference type="GO" id="GO:0000435">
    <property type="term" value="P:positive regulation of transcription from RNA polymerase II promoter by galactose"/>
    <property type="evidence" value="ECO:0007669"/>
    <property type="project" value="TreeGrafter"/>
</dbReference>
<dbReference type="Gene3D" id="4.10.240.10">
    <property type="entry name" value="Zn(2)-C6 fungal-type DNA-binding domain"/>
    <property type="match status" value="1"/>
</dbReference>
<evidence type="ECO:0000313" key="9">
    <source>
        <dbReference type="Proteomes" id="UP000030686"/>
    </source>
</evidence>
<evidence type="ECO:0000256" key="2">
    <source>
        <dbReference type="ARBA" id="ARBA00023015"/>
    </source>
</evidence>
<dbReference type="SMART" id="SM00906">
    <property type="entry name" value="Fungal_trans"/>
    <property type="match status" value="1"/>
</dbReference>
<dbReference type="Pfam" id="PF04082">
    <property type="entry name" value="Fungal_trans"/>
    <property type="match status" value="1"/>
</dbReference>
<dbReference type="GO" id="GO:0000981">
    <property type="term" value="F:DNA-binding transcription factor activity, RNA polymerase II-specific"/>
    <property type="evidence" value="ECO:0007669"/>
    <property type="project" value="InterPro"/>
</dbReference>
<keyword evidence="5" id="KW-0539">Nucleus</keyword>
<protein>
    <submittedName>
        <fullName evidence="8">Zn(2)-C6 fungal-type DNA-binding domain</fullName>
    </submittedName>
</protein>
<dbReference type="AlphaFoldDB" id="W6QUB5"/>
<evidence type="ECO:0000256" key="5">
    <source>
        <dbReference type="ARBA" id="ARBA00023242"/>
    </source>
</evidence>
<keyword evidence="3 8" id="KW-0238">DNA-binding</keyword>
<proteinExistence type="predicted"/>
<evidence type="ECO:0000256" key="4">
    <source>
        <dbReference type="ARBA" id="ARBA00023163"/>
    </source>
</evidence>
<feature type="domain" description="Zn(2)-C6 fungal-type" evidence="7">
    <location>
        <begin position="17"/>
        <end position="46"/>
    </location>
</feature>
<dbReference type="Pfam" id="PF00172">
    <property type="entry name" value="Zn_clus"/>
    <property type="match status" value="1"/>
</dbReference>
<evidence type="ECO:0000256" key="1">
    <source>
        <dbReference type="ARBA" id="ARBA00022723"/>
    </source>
</evidence>
<dbReference type="GO" id="GO:0000978">
    <property type="term" value="F:RNA polymerase II cis-regulatory region sequence-specific DNA binding"/>
    <property type="evidence" value="ECO:0007669"/>
    <property type="project" value="TreeGrafter"/>
</dbReference>
<dbReference type="PROSITE" id="PS00463">
    <property type="entry name" value="ZN2_CY6_FUNGAL_1"/>
    <property type="match status" value="1"/>
</dbReference>
<dbReference type="OMA" id="WTIHGLA"/>
<accession>W6QUB5</accession>
<dbReference type="GO" id="GO:0008270">
    <property type="term" value="F:zinc ion binding"/>
    <property type="evidence" value="ECO:0007669"/>
    <property type="project" value="InterPro"/>
</dbReference>
<reference evidence="8" key="1">
    <citation type="journal article" date="2014" name="Nat. Commun.">
        <title>Multiple recent horizontal transfers of a large genomic region in cheese making fungi.</title>
        <authorList>
            <person name="Cheeseman K."/>
            <person name="Ropars J."/>
            <person name="Renault P."/>
            <person name="Dupont J."/>
            <person name="Gouzy J."/>
            <person name="Branca A."/>
            <person name="Abraham A.L."/>
            <person name="Ceppi M."/>
            <person name="Conseiller E."/>
            <person name="Debuchy R."/>
            <person name="Malagnac F."/>
            <person name="Goarin A."/>
            <person name="Silar P."/>
            <person name="Lacoste S."/>
            <person name="Sallet E."/>
            <person name="Bensimon A."/>
            <person name="Giraud T."/>
            <person name="Brygoo Y."/>
        </authorList>
    </citation>
    <scope>NUCLEOTIDE SEQUENCE [LARGE SCALE GENOMIC DNA]</scope>
    <source>
        <strain evidence="8">FM164</strain>
    </source>
</reference>
<dbReference type="InterPro" id="IPR036864">
    <property type="entry name" value="Zn2-C6_fun-type_DNA-bd_sf"/>
</dbReference>
<keyword evidence="2" id="KW-0805">Transcription regulation</keyword>
<dbReference type="InterPro" id="IPR051127">
    <property type="entry name" value="Fungal_SecMet_Regulators"/>
</dbReference>